<gene>
    <name evidence="1" type="ORF">CDAR_31561</name>
</gene>
<dbReference type="AlphaFoldDB" id="A0AAV4NUK0"/>
<accession>A0AAV4NUK0</accession>
<name>A0AAV4NUK0_9ARAC</name>
<evidence type="ECO:0000313" key="1">
    <source>
        <dbReference type="EMBL" id="GIX87281.1"/>
    </source>
</evidence>
<protein>
    <submittedName>
        <fullName evidence="1">Uncharacterized protein</fullName>
    </submittedName>
</protein>
<proteinExistence type="predicted"/>
<organism evidence="1 2">
    <name type="scientific">Caerostris darwini</name>
    <dbReference type="NCBI Taxonomy" id="1538125"/>
    <lineage>
        <taxon>Eukaryota</taxon>
        <taxon>Metazoa</taxon>
        <taxon>Ecdysozoa</taxon>
        <taxon>Arthropoda</taxon>
        <taxon>Chelicerata</taxon>
        <taxon>Arachnida</taxon>
        <taxon>Araneae</taxon>
        <taxon>Araneomorphae</taxon>
        <taxon>Entelegynae</taxon>
        <taxon>Araneoidea</taxon>
        <taxon>Araneidae</taxon>
        <taxon>Caerostris</taxon>
    </lineage>
</organism>
<comment type="caution">
    <text evidence="1">The sequence shown here is derived from an EMBL/GenBank/DDBJ whole genome shotgun (WGS) entry which is preliminary data.</text>
</comment>
<sequence>MATLRLNGLRGGIFFAIDTHSPSSPALSLESRFLRTSLGGNFCTSSPQPPLTVMEIVGAQGLGNLTVIPQQLKVKGAFGGALVRGEPKRASVLHFHRWKSCQDFVISSTGSIFSLFKVFLEFFHHSQILSRT</sequence>
<dbReference type="Proteomes" id="UP001054837">
    <property type="component" value="Unassembled WGS sequence"/>
</dbReference>
<dbReference type="EMBL" id="BPLQ01001987">
    <property type="protein sequence ID" value="GIX87281.1"/>
    <property type="molecule type" value="Genomic_DNA"/>
</dbReference>
<reference evidence="1 2" key="1">
    <citation type="submission" date="2021-06" db="EMBL/GenBank/DDBJ databases">
        <title>Caerostris darwini draft genome.</title>
        <authorList>
            <person name="Kono N."/>
            <person name="Arakawa K."/>
        </authorList>
    </citation>
    <scope>NUCLEOTIDE SEQUENCE [LARGE SCALE GENOMIC DNA]</scope>
</reference>
<keyword evidence="2" id="KW-1185">Reference proteome</keyword>
<evidence type="ECO:0000313" key="2">
    <source>
        <dbReference type="Proteomes" id="UP001054837"/>
    </source>
</evidence>